<evidence type="ECO:0000313" key="14">
    <source>
        <dbReference type="Proteomes" id="UP000290407"/>
    </source>
</evidence>
<dbReference type="SMART" id="SM00065">
    <property type="entry name" value="GAF"/>
    <property type="match status" value="1"/>
</dbReference>
<dbReference type="InterPro" id="IPR016132">
    <property type="entry name" value="Phyto_chromo_attachment"/>
</dbReference>
<dbReference type="RefSeq" id="WP_129603608.1">
    <property type="nucleotide sequence ID" value="NZ_SBLB01000006.1"/>
</dbReference>
<evidence type="ECO:0000313" key="13">
    <source>
        <dbReference type="EMBL" id="RYC67848.1"/>
    </source>
</evidence>
<dbReference type="Gene3D" id="3.30.450.40">
    <property type="match status" value="1"/>
</dbReference>
<dbReference type="InterPro" id="IPR001294">
    <property type="entry name" value="Phytochrome"/>
</dbReference>
<dbReference type="SUPFAM" id="SSF55785">
    <property type="entry name" value="PYP-like sensor domain (PAS domain)"/>
    <property type="match status" value="1"/>
</dbReference>
<name>A0A4V1RVT1_9BACT</name>
<dbReference type="PANTHER" id="PTHR42878">
    <property type="entry name" value="TWO-COMPONENT HISTIDINE KINASE"/>
    <property type="match status" value="1"/>
</dbReference>
<evidence type="ECO:0000256" key="5">
    <source>
        <dbReference type="ARBA" id="ARBA00022553"/>
    </source>
</evidence>
<dbReference type="Pfam" id="PF00512">
    <property type="entry name" value="HisKA"/>
    <property type="match status" value="1"/>
</dbReference>
<keyword evidence="4" id="KW-0600">Photoreceptor protein</keyword>
<dbReference type="GO" id="GO:0006355">
    <property type="term" value="P:regulation of DNA-templated transcription"/>
    <property type="evidence" value="ECO:0007669"/>
    <property type="project" value="InterPro"/>
</dbReference>
<dbReference type="InterPro" id="IPR050351">
    <property type="entry name" value="BphY/WalK/GraS-like"/>
</dbReference>
<dbReference type="InterPro" id="IPR013515">
    <property type="entry name" value="Phytochrome_cen-reg"/>
</dbReference>
<dbReference type="Pfam" id="PF01590">
    <property type="entry name" value="GAF"/>
    <property type="match status" value="1"/>
</dbReference>
<sequence>MTHFNVDLTNCEQEPIHILGHIQSHGYLVALRPDTYLVVHASANLPDLINQPVADVLGQSIEVLLAQTDLPASTLVELLNVGQRNHSWDTINPQALRINGHPWNLIVHEYNGLLLLEWEPVQEPELVSLNQRLIAEALTEMQSSRQLVELLQNTARRVKTIIGFDRVMVYRFADDWHGQVIAEEKEPHLEPFLGLHYPASDIPRQARELYKINLVRLIADVGSTPAPILSQPGWPDDQPLDLTQSSLRAVSPVHIEYLKNMGVQASMSISLLYRGELWGLMSCHHYSPRFVGYGARQSARFVSQLLSAALEFRKDEEDQAQLLLSRENGKKLHEQLLLDGDIVQALTRRSVTALDLTRATGAVLLFNNKQYPLGQTPGEAAIQGLADWLRTNTTDSIIETSQLPRLYPAAEAFRETGAGILAVVLSRELNEYLIWFKPEQVQQVTWAGNPEKPVTVSDNGQARISPRKSFEAWTELVHNTSESWTETEVSAAVKLREDVLQVVTRQANEIRLLNQRLQAAYEELDAFSYTVSHDLRTPLSSIRCYAEILQEEHGAELNPDAQVLFQKIVDSTDRMRALIRHILFYSRMGRTEINAQPIDMEQLLQTIREEILITEKDRVLTLDIDAAPALHADPVMVRQLFTNLMANAAKYTRSASEGKVVVTGQQTADDVIYSVTDNGIGFDMKGAGKMFDLFKRLENARSFKGTGVGLAIVKRIINRHGGKIWYHSEPNRGAAFFVSFPIDQASVYHD</sequence>
<dbReference type="Proteomes" id="UP000290407">
    <property type="component" value="Unassembled WGS sequence"/>
</dbReference>
<keyword evidence="10" id="KW-0675">Receptor</keyword>
<dbReference type="Gene3D" id="1.10.287.130">
    <property type="match status" value="1"/>
</dbReference>
<dbReference type="GO" id="GO:0007234">
    <property type="term" value="P:osmosensory signaling via phosphorelay pathway"/>
    <property type="evidence" value="ECO:0007669"/>
    <property type="project" value="TreeGrafter"/>
</dbReference>
<dbReference type="SUPFAM" id="SSF55874">
    <property type="entry name" value="ATPase domain of HSP90 chaperone/DNA topoisomerase II/histidine kinase"/>
    <property type="match status" value="1"/>
</dbReference>
<dbReference type="Pfam" id="PF08446">
    <property type="entry name" value="PAS_2"/>
    <property type="match status" value="1"/>
</dbReference>
<evidence type="ECO:0000256" key="6">
    <source>
        <dbReference type="ARBA" id="ARBA00022606"/>
    </source>
</evidence>
<comment type="catalytic activity">
    <reaction evidence="1">
        <text>ATP + protein L-histidine = ADP + protein N-phospho-L-histidine.</text>
        <dbReference type="EC" id="2.7.13.3"/>
    </reaction>
</comment>
<protein>
    <recommendedName>
        <fullName evidence="3">histidine kinase</fullName>
        <ecNumber evidence="3">2.7.13.3</ecNumber>
    </recommendedName>
</protein>
<dbReference type="Gene3D" id="3.30.450.20">
    <property type="entry name" value="PAS domain"/>
    <property type="match status" value="1"/>
</dbReference>
<dbReference type="PROSITE" id="PS50046">
    <property type="entry name" value="PHYTOCHROME_2"/>
    <property type="match status" value="1"/>
</dbReference>
<evidence type="ECO:0000256" key="4">
    <source>
        <dbReference type="ARBA" id="ARBA00022543"/>
    </source>
</evidence>
<dbReference type="InterPro" id="IPR029016">
    <property type="entry name" value="GAF-like_dom_sf"/>
</dbReference>
<evidence type="ECO:0000256" key="9">
    <source>
        <dbReference type="ARBA" id="ARBA00022991"/>
    </source>
</evidence>
<feature type="domain" description="Phytochrome chromophore attachment site" evidence="11">
    <location>
        <begin position="146"/>
        <end position="308"/>
    </location>
</feature>
<comment type="similarity">
    <text evidence="2">In the N-terminal section; belongs to the phytochrome family.</text>
</comment>
<dbReference type="Pfam" id="PF00360">
    <property type="entry name" value="PHY"/>
    <property type="match status" value="1"/>
</dbReference>
<evidence type="ECO:0000256" key="2">
    <source>
        <dbReference type="ARBA" id="ARBA00006402"/>
    </source>
</evidence>
<gene>
    <name evidence="13" type="ORF">EQG79_20490</name>
</gene>
<dbReference type="Pfam" id="PF02518">
    <property type="entry name" value="HATPase_c"/>
    <property type="match status" value="1"/>
</dbReference>
<dbReference type="SUPFAM" id="SSF55781">
    <property type="entry name" value="GAF domain-like"/>
    <property type="match status" value="2"/>
</dbReference>
<dbReference type="SMART" id="SM00387">
    <property type="entry name" value="HATPase_c"/>
    <property type="match status" value="1"/>
</dbReference>
<evidence type="ECO:0000259" key="11">
    <source>
        <dbReference type="PROSITE" id="PS50046"/>
    </source>
</evidence>
<accession>A0A4V1RVT1</accession>
<dbReference type="Gene3D" id="3.30.450.270">
    <property type="match status" value="1"/>
</dbReference>
<proteinExistence type="inferred from homology"/>
<dbReference type="InterPro" id="IPR035965">
    <property type="entry name" value="PAS-like_dom_sf"/>
</dbReference>
<dbReference type="InterPro" id="IPR013654">
    <property type="entry name" value="PAS_2"/>
</dbReference>
<dbReference type="InterPro" id="IPR003018">
    <property type="entry name" value="GAF"/>
</dbReference>
<evidence type="ECO:0000256" key="10">
    <source>
        <dbReference type="ARBA" id="ARBA00023170"/>
    </source>
</evidence>
<dbReference type="InterPro" id="IPR003594">
    <property type="entry name" value="HATPase_dom"/>
</dbReference>
<dbReference type="InterPro" id="IPR043150">
    <property type="entry name" value="Phytochrome_PHY_sf"/>
</dbReference>
<dbReference type="PROSITE" id="PS50109">
    <property type="entry name" value="HIS_KIN"/>
    <property type="match status" value="1"/>
</dbReference>
<dbReference type="InterPro" id="IPR036097">
    <property type="entry name" value="HisK_dim/P_sf"/>
</dbReference>
<keyword evidence="6" id="KW-0716">Sensory transduction</keyword>
<comment type="caution">
    <text evidence="13">The sequence shown here is derived from an EMBL/GenBank/DDBJ whole genome shotgun (WGS) entry which is preliminary data.</text>
</comment>
<keyword evidence="8" id="KW-0418">Kinase</keyword>
<evidence type="ECO:0000256" key="7">
    <source>
        <dbReference type="ARBA" id="ARBA00022679"/>
    </source>
</evidence>
<dbReference type="PRINTS" id="PR01033">
    <property type="entry name" value="PHYTOCHROME"/>
</dbReference>
<evidence type="ECO:0000256" key="1">
    <source>
        <dbReference type="ARBA" id="ARBA00000085"/>
    </source>
</evidence>
<dbReference type="PANTHER" id="PTHR42878:SF15">
    <property type="entry name" value="BACTERIOPHYTOCHROME"/>
    <property type="match status" value="1"/>
</dbReference>
<dbReference type="EC" id="2.7.13.3" evidence="3"/>
<evidence type="ECO:0000259" key="12">
    <source>
        <dbReference type="PROSITE" id="PS50109"/>
    </source>
</evidence>
<keyword evidence="14" id="KW-1185">Reference proteome</keyword>
<dbReference type="AlphaFoldDB" id="A0A4V1RVT1"/>
<dbReference type="GO" id="GO:0000155">
    <property type="term" value="F:phosphorelay sensor kinase activity"/>
    <property type="evidence" value="ECO:0007669"/>
    <property type="project" value="InterPro"/>
</dbReference>
<dbReference type="InterPro" id="IPR005467">
    <property type="entry name" value="His_kinase_dom"/>
</dbReference>
<evidence type="ECO:0000256" key="3">
    <source>
        <dbReference type="ARBA" id="ARBA00012438"/>
    </source>
</evidence>
<dbReference type="Gene3D" id="3.30.565.10">
    <property type="entry name" value="Histidine kinase-like ATPase, C-terminal domain"/>
    <property type="match status" value="1"/>
</dbReference>
<keyword evidence="7" id="KW-0808">Transferase</keyword>
<dbReference type="EMBL" id="SBLB01000006">
    <property type="protein sequence ID" value="RYC67848.1"/>
    <property type="molecule type" value="Genomic_DNA"/>
</dbReference>
<feature type="domain" description="Histidine kinase" evidence="12">
    <location>
        <begin position="530"/>
        <end position="744"/>
    </location>
</feature>
<dbReference type="SUPFAM" id="SSF47384">
    <property type="entry name" value="Homodimeric domain of signal transducing histidine kinase"/>
    <property type="match status" value="1"/>
</dbReference>
<dbReference type="InterPro" id="IPR003661">
    <property type="entry name" value="HisK_dim/P_dom"/>
</dbReference>
<dbReference type="GO" id="GO:0000156">
    <property type="term" value="F:phosphorelay response regulator activity"/>
    <property type="evidence" value="ECO:0007669"/>
    <property type="project" value="TreeGrafter"/>
</dbReference>
<dbReference type="FunFam" id="3.30.565.10:FF:000006">
    <property type="entry name" value="Sensor histidine kinase WalK"/>
    <property type="match status" value="1"/>
</dbReference>
<dbReference type="CDD" id="cd00082">
    <property type="entry name" value="HisKA"/>
    <property type="match status" value="1"/>
</dbReference>
<dbReference type="InterPro" id="IPR036890">
    <property type="entry name" value="HATPase_C_sf"/>
</dbReference>
<keyword evidence="9" id="KW-0157">Chromophore</keyword>
<dbReference type="GO" id="GO:0009584">
    <property type="term" value="P:detection of visible light"/>
    <property type="evidence" value="ECO:0007669"/>
    <property type="project" value="InterPro"/>
</dbReference>
<dbReference type="SMART" id="SM00388">
    <property type="entry name" value="HisKA"/>
    <property type="match status" value="1"/>
</dbReference>
<dbReference type="GO" id="GO:0009881">
    <property type="term" value="F:photoreceptor activity"/>
    <property type="evidence" value="ECO:0007669"/>
    <property type="project" value="UniProtKB-KW"/>
</dbReference>
<organism evidence="13 14">
    <name type="scientific">Spirosoma sordidisoli</name>
    <dbReference type="NCBI Taxonomy" id="2502893"/>
    <lineage>
        <taxon>Bacteria</taxon>
        <taxon>Pseudomonadati</taxon>
        <taxon>Bacteroidota</taxon>
        <taxon>Cytophagia</taxon>
        <taxon>Cytophagales</taxon>
        <taxon>Cytophagaceae</taxon>
        <taxon>Spirosoma</taxon>
    </lineage>
</organism>
<keyword evidence="5" id="KW-0597">Phosphoprotein</keyword>
<reference evidence="13 14" key="1">
    <citation type="submission" date="2019-01" db="EMBL/GenBank/DDBJ databases">
        <title>Spirosoma flava sp. nov., a propanil-degrading bacterium isolated from herbicide-contaminated soil.</title>
        <authorList>
            <person name="Zhang L."/>
            <person name="Jiang J.-D."/>
        </authorList>
    </citation>
    <scope>NUCLEOTIDE SEQUENCE [LARGE SCALE GENOMIC DNA]</scope>
    <source>
        <strain evidence="13 14">TY50</strain>
    </source>
</reference>
<dbReference type="GO" id="GO:0030295">
    <property type="term" value="F:protein kinase activator activity"/>
    <property type="evidence" value="ECO:0007669"/>
    <property type="project" value="TreeGrafter"/>
</dbReference>
<evidence type="ECO:0000256" key="8">
    <source>
        <dbReference type="ARBA" id="ARBA00022777"/>
    </source>
</evidence>